<dbReference type="VEuPathDB" id="FungiDB:I7I51_05177"/>
<reference evidence="1" key="1">
    <citation type="submission" date="2021-01" db="EMBL/GenBank/DDBJ databases">
        <title>Chromosome-level genome assembly of a human fungal pathogen reveals clustering of transcriptionally co-regulated genes.</title>
        <authorList>
            <person name="Voorhies M."/>
            <person name="Cohen S."/>
            <person name="Shea T.P."/>
            <person name="Petrus S."/>
            <person name="Munoz J.F."/>
            <person name="Poplawski S."/>
            <person name="Goldman W.E."/>
            <person name="Michael T."/>
            <person name="Cuomo C.A."/>
            <person name="Sil A."/>
            <person name="Beyhan S."/>
        </authorList>
    </citation>
    <scope>NUCLEOTIDE SEQUENCE</scope>
    <source>
        <strain evidence="1">WU24</strain>
    </source>
</reference>
<organism evidence="1 2">
    <name type="scientific">Ajellomyces capsulatus</name>
    <name type="common">Darling's disease fungus</name>
    <name type="synonym">Histoplasma capsulatum</name>
    <dbReference type="NCBI Taxonomy" id="5037"/>
    <lineage>
        <taxon>Eukaryota</taxon>
        <taxon>Fungi</taxon>
        <taxon>Dikarya</taxon>
        <taxon>Ascomycota</taxon>
        <taxon>Pezizomycotina</taxon>
        <taxon>Eurotiomycetes</taxon>
        <taxon>Eurotiomycetidae</taxon>
        <taxon>Onygenales</taxon>
        <taxon>Ajellomycetaceae</taxon>
        <taxon>Histoplasma</taxon>
    </lineage>
</organism>
<proteinExistence type="predicted"/>
<sequence>MALNPLGTLNSGCHPSTLNPRLTGYGGKREPKLITGVREQQALLIARLPTQQANSRSVFPFTILCPPSPFIPKKGMGAVQARLFVLVITGITHQIRRSGRGIPPSYGIGYISLGTPLGITTHLQALGDIHSLKRERANE</sequence>
<evidence type="ECO:0000313" key="2">
    <source>
        <dbReference type="Proteomes" id="UP000663671"/>
    </source>
</evidence>
<name>A0A8A1M2S7_AJECA</name>
<dbReference type="AlphaFoldDB" id="A0A8A1M2S7"/>
<dbReference type="Proteomes" id="UP000663671">
    <property type="component" value="Chromosome 4"/>
</dbReference>
<gene>
    <name evidence="1" type="ORF">I7I51_05177</name>
</gene>
<protein>
    <submittedName>
        <fullName evidence="1">Uncharacterized protein</fullName>
    </submittedName>
</protein>
<accession>A0A8A1M2S7</accession>
<dbReference type="EMBL" id="CP069110">
    <property type="protein sequence ID" value="QSS60379.1"/>
    <property type="molecule type" value="Genomic_DNA"/>
</dbReference>
<evidence type="ECO:0000313" key="1">
    <source>
        <dbReference type="EMBL" id="QSS60379.1"/>
    </source>
</evidence>